<sequence length="504" mass="53761">MTAADDDPLFQGAPVTLAGGSAGSASHAMGEESCVNSSAERVTQNHTQLGELSFDAASESSNPSHQKLKSSPVFRMRRQISQPTAESQQRIGSEFETSSQLFGDSCEPDNSWISIAGDGPATQQPFSSSAQAGPGSFGEEQQSRYPAPPDPVSAAAGAERIRGTPIKPTISSRFTGLVPPPPSAFGVPPACSIGLPPLAPPSEPQLPPSGISFHQAGPWNNIPHVYSSRQLLPLRPAPGGPYQWHPDDKVVYLPTFMSRVYVTCQPATAVEFDRYLPLIKYGAEDGWHRLPDAITIAQMNGLEDAGLATGHLPIIQDARPKKLEVPLVYGNAALRSSDAISAIQCENPGHPRWGATVGNAEMDGYSSDDSLQNADTEIRGLPLCKRCVKAKQLALKSCGVIYISVVQTVQDQHELKSGTGPFPLRGSPPTVPGTTLYKVIKSGSRDAAATQAFYDAGANGYSTVFSCVVRSDVDWAIAAEEGICRVDELWKLGDDRQSEVCIFY</sequence>
<feature type="region of interest" description="Disordered" evidence="1">
    <location>
        <begin position="1"/>
        <end position="167"/>
    </location>
</feature>
<name>A0A9P4IG98_9PEZI</name>
<evidence type="ECO:0000313" key="2">
    <source>
        <dbReference type="EMBL" id="KAF2098745.1"/>
    </source>
</evidence>
<dbReference type="AlphaFoldDB" id="A0A9P4IG98"/>
<gene>
    <name evidence="2" type="ORF">NA57DRAFT_75983</name>
</gene>
<dbReference type="EMBL" id="ML978126">
    <property type="protein sequence ID" value="KAF2098745.1"/>
    <property type="molecule type" value="Genomic_DNA"/>
</dbReference>
<feature type="compositionally biased region" description="Polar residues" evidence="1">
    <location>
        <begin position="34"/>
        <end position="50"/>
    </location>
</feature>
<accession>A0A9P4IG98</accession>
<dbReference type="Proteomes" id="UP000799772">
    <property type="component" value="Unassembled WGS sequence"/>
</dbReference>
<feature type="compositionally biased region" description="Polar residues" evidence="1">
    <location>
        <begin position="79"/>
        <end position="102"/>
    </location>
</feature>
<dbReference type="OrthoDB" id="3946340at2759"/>
<reference evidence="2" key="1">
    <citation type="journal article" date="2020" name="Stud. Mycol.">
        <title>101 Dothideomycetes genomes: a test case for predicting lifestyles and emergence of pathogens.</title>
        <authorList>
            <person name="Haridas S."/>
            <person name="Albert R."/>
            <person name="Binder M."/>
            <person name="Bloem J."/>
            <person name="Labutti K."/>
            <person name="Salamov A."/>
            <person name="Andreopoulos B."/>
            <person name="Baker S."/>
            <person name="Barry K."/>
            <person name="Bills G."/>
            <person name="Bluhm B."/>
            <person name="Cannon C."/>
            <person name="Castanera R."/>
            <person name="Culley D."/>
            <person name="Daum C."/>
            <person name="Ezra D."/>
            <person name="Gonzalez J."/>
            <person name="Henrissat B."/>
            <person name="Kuo A."/>
            <person name="Liang C."/>
            <person name="Lipzen A."/>
            <person name="Lutzoni F."/>
            <person name="Magnuson J."/>
            <person name="Mondo S."/>
            <person name="Nolan M."/>
            <person name="Ohm R."/>
            <person name="Pangilinan J."/>
            <person name="Park H.-J."/>
            <person name="Ramirez L."/>
            <person name="Alfaro M."/>
            <person name="Sun H."/>
            <person name="Tritt A."/>
            <person name="Yoshinaga Y."/>
            <person name="Zwiers L.-H."/>
            <person name="Turgeon B."/>
            <person name="Goodwin S."/>
            <person name="Spatafora J."/>
            <person name="Crous P."/>
            <person name="Grigoriev I."/>
        </authorList>
    </citation>
    <scope>NUCLEOTIDE SEQUENCE</scope>
    <source>
        <strain evidence="2">CBS 133067</strain>
    </source>
</reference>
<keyword evidence="3" id="KW-1185">Reference proteome</keyword>
<evidence type="ECO:0000256" key="1">
    <source>
        <dbReference type="SAM" id="MobiDB-lite"/>
    </source>
</evidence>
<feature type="compositionally biased region" description="Low complexity" evidence="1">
    <location>
        <begin position="23"/>
        <end position="33"/>
    </location>
</feature>
<proteinExistence type="predicted"/>
<evidence type="ECO:0000313" key="3">
    <source>
        <dbReference type="Proteomes" id="UP000799772"/>
    </source>
</evidence>
<organism evidence="2 3">
    <name type="scientific">Rhizodiscina lignyota</name>
    <dbReference type="NCBI Taxonomy" id="1504668"/>
    <lineage>
        <taxon>Eukaryota</taxon>
        <taxon>Fungi</taxon>
        <taxon>Dikarya</taxon>
        <taxon>Ascomycota</taxon>
        <taxon>Pezizomycotina</taxon>
        <taxon>Dothideomycetes</taxon>
        <taxon>Pleosporomycetidae</taxon>
        <taxon>Aulographales</taxon>
        <taxon>Rhizodiscinaceae</taxon>
        <taxon>Rhizodiscina</taxon>
    </lineage>
</organism>
<feature type="compositionally biased region" description="Polar residues" evidence="1">
    <location>
        <begin position="121"/>
        <end position="131"/>
    </location>
</feature>
<comment type="caution">
    <text evidence="2">The sequence shown here is derived from an EMBL/GenBank/DDBJ whole genome shotgun (WGS) entry which is preliminary data.</text>
</comment>
<protein>
    <submittedName>
        <fullName evidence="2">Uncharacterized protein</fullName>
    </submittedName>
</protein>